<keyword evidence="3" id="KW-1185">Reference proteome</keyword>
<dbReference type="OrthoDB" id="5171895at2"/>
<accession>A0A2T0PVH8</accession>
<dbReference type="InterPro" id="IPR058593">
    <property type="entry name" value="ARB_07466-like_C"/>
</dbReference>
<evidence type="ECO:0000259" key="1">
    <source>
        <dbReference type="Pfam" id="PF26571"/>
    </source>
</evidence>
<gene>
    <name evidence="2" type="ORF">CLV72_10947</name>
</gene>
<protein>
    <recommendedName>
        <fullName evidence="1">ARB-07466-like C-terminal domain-containing protein</fullName>
    </recommendedName>
</protein>
<evidence type="ECO:0000313" key="3">
    <source>
        <dbReference type="Proteomes" id="UP000237846"/>
    </source>
</evidence>
<dbReference type="Pfam" id="PF26571">
    <property type="entry name" value="VldE"/>
    <property type="match status" value="1"/>
</dbReference>
<name>A0A2T0PVH8_9ACTN</name>
<feature type="domain" description="ARB-07466-like C-terminal" evidence="1">
    <location>
        <begin position="107"/>
        <end position="208"/>
    </location>
</feature>
<dbReference type="AlphaFoldDB" id="A0A2T0PVH8"/>
<dbReference type="Proteomes" id="UP000237846">
    <property type="component" value="Unassembled WGS sequence"/>
</dbReference>
<evidence type="ECO:0000313" key="2">
    <source>
        <dbReference type="EMBL" id="PRX95440.1"/>
    </source>
</evidence>
<organism evidence="2 3">
    <name type="scientific">Allonocardiopsis opalescens</name>
    <dbReference type="NCBI Taxonomy" id="1144618"/>
    <lineage>
        <taxon>Bacteria</taxon>
        <taxon>Bacillati</taxon>
        <taxon>Actinomycetota</taxon>
        <taxon>Actinomycetes</taxon>
        <taxon>Streptosporangiales</taxon>
        <taxon>Allonocardiopsis</taxon>
    </lineage>
</organism>
<dbReference type="EMBL" id="PVZC01000009">
    <property type="protein sequence ID" value="PRX95440.1"/>
    <property type="molecule type" value="Genomic_DNA"/>
</dbReference>
<comment type="caution">
    <text evidence="2">The sequence shown here is derived from an EMBL/GenBank/DDBJ whole genome shotgun (WGS) entry which is preliminary data.</text>
</comment>
<sequence length="235" mass="25052">MHRFGCVAIVVVLLAALAGGGYWLARELGVPLVSAACLVQVDGEPVGIDREHAMRATTAAVTGDDPGEGVDPAVVRALREGAPDGPGPVLTCRATAPEGLAAEEMTETGLTPRAQTVLDEMNEVFGELSVGGYEPGGISSGHGDDSAHYDGRAIDVFYRPISTEGRREGWLMSQWLVAHAERLALAVVIFDDRIWSTQFSAAGWRPYSITPTGDEAVDEILRHIDHVHVDVIEQS</sequence>
<reference evidence="2 3" key="1">
    <citation type="submission" date="2018-03" db="EMBL/GenBank/DDBJ databases">
        <title>Genomic Encyclopedia of Archaeal and Bacterial Type Strains, Phase II (KMG-II): from individual species to whole genera.</title>
        <authorList>
            <person name="Goeker M."/>
        </authorList>
    </citation>
    <scope>NUCLEOTIDE SEQUENCE [LARGE SCALE GENOMIC DNA]</scope>
    <source>
        <strain evidence="2 3">DSM 45601</strain>
    </source>
</reference>
<proteinExistence type="predicted"/>